<dbReference type="EMBL" id="CP030759">
    <property type="protein sequence ID" value="AXA37464.1"/>
    <property type="molecule type" value="Genomic_DNA"/>
</dbReference>
<accession>A0A2Z4Y884</accession>
<name>A0A2Z4Y884_SUMC1</name>
<dbReference type="KEGG" id="schv:BRCON_2722"/>
<evidence type="ECO:0000313" key="2">
    <source>
        <dbReference type="Proteomes" id="UP000262583"/>
    </source>
</evidence>
<protein>
    <submittedName>
        <fullName evidence="1">Uncharacterized protein</fullName>
    </submittedName>
</protein>
<dbReference type="Proteomes" id="UP000262583">
    <property type="component" value="Chromosome"/>
</dbReference>
<reference evidence="1 2" key="1">
    <citation type="submission" date="2018-05" db="EMBL/GenBank/DDBJ databases">
        <title>A metagenomic window into the 2 km-deep terrestrial subsurface aquifer revealed taxonomically and functionally diverse microbial community comprising novel uncultured bacterial lineages.</title>
        <authorList>
            <person name="Kadnikov V.V."/>
            <person name="Mardanov A.V."/>
            <person name="Beletsky A.V."/>
            <person name="Banks D."/>
            <person name="Pimenov N.V."/>
            <person name="Frank Y.A."/>
            <person name="Karnachuk O.V."/>
            <person name="Ravin N.V."/>
        </authorList>
    </citation>
    <scope>NUCLEOTIDE SEQUENCE [LARGE SCALE GENOMIC DNA]</scope>
    <source>
        <strain evidence="1">BY</strain>
    </source>
</reference>
<sequence>MNTLLTIPIDFALGESPPQERGTLDLNYALVVSYFWCAVNCWLHQLLDEYSMKAHFEQL</sequence>
<gene>
    <name evidence="1" type="ORF">BRCON_2722</name>
</gene>
<proteinExistence type="predicted"/>
<evidence type="ECO:0000313" key="1">
    <source>
        <dbReference type="EMBL" id="AXA37464.1"/>
    </source>
</evidence>
<dbReference type="AlphaFoldDB" id="A0A2Z4Y884"/>
<organism evidence="1 2">
    <name type="scientific">Sumerlaea chitinivorans</name>
    <dbReference type="NCBI Taxonomy" id="2250252"/>
    <lineage>
        <taxon>Bacteria</taxon>
        <taxon>Candidatus Sumerlaeota</taxon>
        <taxon>Candidatus Sumerlaeia</taxon>
        <taxon>Candidatus Sumerlaeales</taxon>
        <taxon>Candidatus Sumerlaeaceae</taxon>
        <taxon>Candidatus Sumerlaea</taxon>
    </lineage>
</organism>